<feature type="transmembrane region" description="Helical" evidence="7">
    <location>
        <begin position="170"/>
        <end position="188"/>
    </location>
</feature>
<evidence type="ECO:0000256" key="5">
    <source>
        <dbReference type="ARBA" id="ARBA00022989"/>
    </source>
</evidence>
<evidence type="ECO:0000256" key="1">
    <source>
        <dbReference type="ARBA" id="ARBA00004141"/>
    </source>
</evidence>
<dbReference type="InterPro" id="IPR050925">
    <property type="entry name" value="Rhomboid_protease_S54"/>
</dbReference>
<dbReference type="EMBL" id="SPOI01000054">
    <property type="protein sequence ID" value="TIB38639.1"/>
    <property type="molecule type" value="Genomic_DNA"/>
</dbReference>
<comment type="caution">
    <text evidence="9">The sequence shown here is derived from an EMBL/GenBank/DDBJ whole genome shotgun (WGS) entry which is preliminary data.</text>
</comment>
<dbReference type="GO" id="GO:0004252">
    <property type="term" value="F:serine-type endopeptidase activity"/>
    <property type="evidence" value="ECO:0007669"/>
    <property type="project" value="InterPro"/>
</dbReference>
<dbReference type="Proteomes" id="UP000310689">
    <property type="component" value="Unassembled WGS sequence"/>
</dbReference>
<evidence type="ECO:0000256" key="6">
    <source>
        <dbReference type="ARBA" id="ARBA00023136"/>
    </source>
</evidence>
<feature type="transmembrane region" description="Helical" evidence="7">
    <location>
        <begin position="265"/>
        <end position="291"/>
    </location>
</feature>
<dbReference type="InterPro" id="IPR035952">
    <property type="entry name" value="Rhomboid-like_sf"/>
</dbReference>
<keyword evidence="3 7" id="KW-0812">Transmembrane</keyword>
<evidence type="ECO:0000313" key="10">
    <source>
        <dbReference type="Proteomes" id="UP000310689"/>
    </source>
</evidence>
<organism evidence="9 10">
    <name type="scientific">Wallemia ichthyophaga</name>
    <dbReference type="NCBI Taxonomy" id="245174"/>
    <lineage>
        <taxon>Eukaryota</taxon>
        <taxon>Fungi</taxon>
        <taxon>Dikarya</taxon>
        <taxon>Basidiomycota</taxon>
        <taxon>Wallemiomycotina</taxon>
        <taxon>Wallemiomycetes</taxon>
        <taxon>Wallemiales</taxon>
        <taxon>Wallemiaceae</taxon>
        <taxon>Wallemia</taxon>
    </lineage>
</organism>
<evidence type="ECO:0000256" key="2">
    <source>
        <dbReference type="ARBA" id="ARBA00009045"/>
    </source>
</evidence>
<feature type="transmembrane region" description="Helical" evidence="7">
    <location>
        <begin position="297"/>
        <end position="314"/>
    </location>
</feature>
<sequence>MFFSARLAQRYAGKSGFGFGGNNRPFIPIGKSAVFALSLSGFSVVAASQITNWQTDHLEKQSSNWLGITSGRLKTIKEMNLASKLQAGLDKIHSMPETVQRVYILASENLLAMTDGQRSVAAIIALNTVVFAGWQIPHPAVQRYMARHFLHSYNSPLHTMLTSVFSHRSIAHLGFNMLALYSFGPLSFKFLERQQHADTVEGTAVFKWLSLYLSAGCMSNLASISATKYLQRSLMPSLGASGAVYSTLVMSAYSNPDIKVNLIFLPFFGFPISTGVMAMVGFDVAGLLAGWKLLDHAAHLGGAAFGAFGCYYFNDIFNRTRSIVKLDIQTA</sequence>
<dbReference type="OrthoDB" id="10260614at2759"/>
<dbReference type="Gene3D" id="1.20.1540.10">
    <property type="entry name" value="Rhomboid-like"/>
    <property type="match status" value="1"/>
</dbReference>
<keyword evidence="5 7" id="KW-1133">Transmembrane helix</keyword>
<evidence type="ECO:0000256" key="4">
    <source>
        <dbReference type="ARBA" id="ARBA00022801"/>
    </source>
</evidence>
<evidence type="ECO:0000256" key="7">
    <source>
        <dbReference type="SAM" id="Phobius"/>
    </source>
</evidence>
<reference evidence="9 10" key="1">
    <citation type="submission" date="2019-03" db="EMBL/GenBank/DDBJ databases">
        <title>Sequencing 23 genomes of Wallemia ichthyophaga.</title>
        <authorList>
            <person name="Gostincar C."/>
        </authorList>
    </citation>
    <scope>NUCLEOTIDE SEQUENCE [LARGE SCALE GENOMIC DNA]</scope>
    <source>
        <strain evidence="9 10">EXF-6200</strain>
    </source>
</reference>
<dbReference type="GO" id="GO:0016020">
    <property type="term" value="C:membrane"/>
    <property type="evidence" value="ECO:0007669"/>
    <property type="project" value="UniProtKB-SubCell"/>
</dbReference>
<keyword evidence="6 7" id="KW-0472">Membrane</keyword>
<keyword evidence="4" id="KW-0378">Hydrolase</keyword>
<feature type="transmembrane region" description="Helical" evidence="7">
    <location>
        <begin position="209"/>
        <end position="227"/>
    </location>
</feature>
<gene>
    <name evidence="9" type="ORF">E3P86_01520</name>
</gene>
<dbReference type="PANTHER" id="PTHR43731:SF14">
    <property type="entry name" value="PRESENILIN-ASSOCIATED RHOMBOID-LIKE PROTEIN, MITOCHONDRIAL"/>
    <property type="match status" value="1"/>
</dbReference>
<comment type="subcellular location">
    <subcellularLocation>
        <location evidence="1">Membrane</location>
        <topology evidence="1">Multi-pass membrane protein</topology>
    </subcellularLocation>
</comment>
<dbReference type="AlphaFoldDB" id="A0A4T0FZZ3"/>
<evidence type="ECO:0000256" key="3">
    <source>
        <dbReference type="ARBA" id="ARBA00022692"/>
    </source>
</evidence>
<evidence type="ECO:0000259" key="8">
    <source>
        <dbReference type="Pfam" id="PF01694"/>
    </source>
</evidence>
<dbReference type="GO" id="GO:0006465">
    <property type="term" value="P:signal peptide processing"/>
    <property type="evidence" value="ECO:0007669"/>
    <property type="project" value="TreeGrafter"/>
</dbReference>
<protein>
    <recommendedName>
        <fullName evidence="8">Peptidase S54 rhomboid domain-containing protein</fullName>
    </recommendedName>
</protein>
<comment type="similarity">
    <text evidence="2">Belongs to the peptidase S54 family.</text>
</comment>
<feature type="transmembrane region" description="Helical" evidence="7">
    <location>
        <begin position="233"/>
        <end position="253"/>
    </location>
</feature>
<name>A0A4T0FZZ3_WALIC</name>
<dbReference type="PANTHER" id="PTHR43731">
    <property type="entry name" value="RHOMBOID PROTEASE"/>
    <property type="match status" value="1"/>
</dbReference>
<proteinExistence type="inferred from homology"/>
<accession>A0A4T0FZZ3</accession>
<evidence type="ECO:0000313" key="9">
    <source>
        <dbReference type="EMBL" id="TIB38639.1"/>
    </source>
</evidence>
<dbReference type="SUPFAM" id="SSF144091">
    <property type="entry name" value="Rhomboid-like"/>
    <property type="match status" value="1"/>
</dbReference>
<feature type="transmembrane region" description="Helical" evidence="7">
    <location>
        <begin position="119"/>
        <end position="136"/>
    </location>
</feature>
<dbReference type="InterPro" id="IPR022764">
    <property type="entry name" value="Peptidase_S54_rhomboid_dom"/>
</dbReference>
<dbReference type="Pfam" id="PF01694">
    <property type="entry name" value="Rhomboid"/>
    <property type="match status" value="1"/>
</dbReference>
<feature type="domain" description="Peptidase S54 rhomboid" evidence="8">
    <location>
        <begin position="157"/>
        <end position="310"/>
    </location>
</feature>